<proteinExistence type="inferred from homology"/>
<sequence length="381" mass="42418">MALLGAALMTLRPVVEVDLRSLVDRSNLTSSATDAEDIASDEASDEVFTAHMQLTRAEFDATLPQSNGSVPSEHLAANRSARKGHVRRAAAKGWPSGRHAPQPRSAPDALRPSHIQFVVMASKQLRHKAHLAYHTWCAIRGVRCLFIVDTYFGDGRGRHMMPMFRVPAARTIDPSRCCRGGHGFFCRKHRQDTLAAQYRFLPALQHVKSLAHVQAGDVRWVIIVDDDSFVFVGNLLRLLRTLDPRRPLYFGDVHPGRPIVCGGGGSVFSIGAIQKMDVDRCIWAMHRVCMQSDWMLGECAHRAGVQMLTDYGCHTCAAGARRWYRTVEAALPRCFFMQEVDPFLERLPLDTPTPAIIHGIAPDQLDNTFRRLMNASVAGVF</sequence>
<gene>
    <name evidence="14" type="ORF">KFE25_008955</name>
</gene>
<evidence type="ECO:0000256" key="4">
    <source>
        <dbReference type="ARBA" id="ARBA00012557"/>
    </source>
</evidence>
<dbReference type="Pfam" id="PF02434">
    <property type="entry name" value="Fringe"/>
    <property type="match status" value="1"/>
</dbReference>
<evidence type="ECO:0000256" key="10">
    <source>
        <dbReference type="ARBA" id="ARBA00022989"/>
    </source>
</evidence>
<keyword evidence="8" id="KW-0547">Nucleotide-binding</keyword>
<dbReference type="EMBL" id="JAGTXO010000001">
    <property type="protein sequence ID" value="KAG8470534.1"/>
    <property type="molecule type" value="Genomic_DNA"/>
</dbReference>
<dbReference type="GO" id="GO:0016263">
    <property type="term" value="F:glycoprotein-N-acetylgalactosamine 3-beta-galactosyltransferase activity"/>
    <property type="evidence" value="ECO:0007669"/>
    <property type="project" value="UniProtKB-EC"/>
</dbReference>
<evidence type="ECO:0000256" key="3">
    <source>
        <dbReference type="ARBA" id="ARBA00006462"/>
    </source>
</evidence>
<evidence type="ECO:0000256" key="6">
    <source>
        <dbReference type="ARBA" id="ARBA00022679"/>
    </source>
</evidence>
<keyword evidence="6" id="KW-0808">Transferase</keyword>
<keyword evidence="11" id="KW-0472">Membrane</keyword>
<organism evidence="14 15">
    <name type="scientific">Diacronema lutheri</name>
    <name type="common">Unicellular marine alga</name>
    <name type="synonym">Monochrysis lutheri</name>
    <dbReference type="NCBI Taxonomy" id="2081491"/>
    <lineage>
        <taxon>Eukaryota</taxon>
        <taxon>Haptista</taxon>
        <taxon>Haptophyta</taxon>
        <taxon>Pavlovophyceae</taxon>
        <taxon>Pavlovales</taxon>
        <taxon>Pavlovaceae</taxon>
        <taxon>Diacronema</taxon>
    </lineage>
</organism>
<dbReference type="Gene3D" id="3.90.550.50">
    <property type="match status" value="1"/>
</dbReference>
<evidence type="ECO:0000313" key="14">
    <source>
        <dbReference type="EMBL" id="KAG8470534.1"/>
    </source>
</evidence>
<feature type="region of interest" description="Disordered" evidence="12">
    <location>
        <begin position="63"/>
        <end position="109"/>
    </location>
</feature>
<dbReference type="PANTHER" id="PTHR23033">
    <property type="entry name" value="BETA1,3-GALACTOSYLTRANSFERASE"/>
    <property type="match status" value="1"/>
</dbReference>
<evidence type="ECO:0000256" key="12">
    <source>
        <dbReference type="SAM" id="MobiDB-lite"/>
    </source>
</evidence>
<evidence type="ECO:0000256" key="1">
    <source>
        <dbReference type="ARBA" id="ARBA00004606"/>
    </source>
</evidence>
<comment type="subcellular location">
    <subcellularLocation>
        <location evidence="1">Membrane</location>
        <topology evidence="1">Single-pass type II membrane protein</topology>
    </subcellularLocation>
</comment>
<evidence type="ECO:0000256" key="8">
    <source>
        <dbReference type="ARBA" id="ARBA00022741"/>
    </source>
</evidence>
<keyword evidence="15" id="KW-1185">Reference proteome</keyword>
<feature type="domain" description="Fringe-like glycosyltransferase" evidence="13">
    <location>
        <begin position="213"/>
        <end position="309"/>
    </location>
</feature>
<keyword evidence="5" id="KW-0328">Glycosyltransferase</keyword>
<comment type="similarity">
    <text evidence="3">Belongs to the glycosyltransferase 31 family. Beta3-Gal-T subfamily.</text>
</comment>
<evidence type="ECO:0000256" key="9">
    <source>
        <dbReference type="ARBA" id="ARBA00022968"/>
    </source>
</evidence>
<dbReference type="OrthoDB" id="421979at2759"/>
<evidence type="ECO:0000256" key="11">
    <source>
        <dbReference type="ARBA" id="ARBA00023136"/>
    </source>
</evidence>
<dbReference type="Proteomes" id="UP000751190">
    <property type="component" value="Unassembled WGS sequence"/>
</dbReference>
<comment type="pathway">
    <text evidence="2">Protein modification; protein glycosylation.</text>
</comment>
<evidence type="ECO:0000313" key="15">
    <source>
        <dbReference type="Proteomes" id="UP000751190"/>
    </source>
</evidence>
<protein>
    <recommendedName>
        <fullName evidence="4">N-acetylgalactosaminide beta-1,3-galactosyltransferase</fullName>
        <ecNumber evidence="4">2.4.1.122</ecNumber>
    </recommendedName>
</protein>
<keyword evidence="9" id="KW-0735">Signal-anchor</keyword>
<evidence type="ECO:0000259" key="13">
    <source>
        <dbReference type="Pfam" id="PF02434"/>
    </source>
</evidence>
<keyword evidence="10" id="KW-1133">Transmembrane helix</keyword>
<evidence type="ECO:0000256" key="2">
    <source>
        <dbReference type="ARBA" id="ARBA00004922"/>
    </source>
</evidence>
<dbReference type="InterPro" id="IPR026050">
    <property type="entry name" value="C1GALT1/C1GALT1_chp1"/>
</dbReference>
<dbReference type="GO" id="GO:0000166">
    <property type="term" value="F:nucleotide binding"/>
    <property type="evidence" value="ECO:0007669"/>
    <property type="project" value="UniProtKB-KW"/>
</dbReference>
<reference evidence="14" key="1">
    <citation type="submission" date="2021-05" db="EMBL/GenBank/DDBJ databases">
        <title>The genome of the haptophyte Pavlova lutheri (Diacronema luteri, Pavlovales) - a model for lipid biosynthesis in eukaryotic algae.</title>
        <authorList>
            <person name="Hulatt C.J."/>
            <person name="Posewitz M.C."/>
        </authorList>
    </citation>
    <scope>NUCLEOTIDE SEQUENCE</scope>
    <source>
        <strain evidence="14">NIVA-4/92</strain>
    </source>
</reference>
<dbReference type="GO" id="GO:0016020">
    <property type="term" value="C:membrane"/>
    <property type="evidence" value="ECO:0007669"/>
    <property type="project" value="UniProtKB-SubCell"/>
</dbReference>
<dbReference type="AlphaFoldDB" id="A0A8J5XTZ3"/>
<name>A0A8J5XTZ3_DIALT</name>
<dbReference type="EC" id="2.4.1.122" evidence="4"/>
<evidence type="ECO:0000256" key="5">
    <source>
        <dbReference type="ARBA" id="ARBA00022676"/>
    </source>
</evidence>
<feature type="compositionally biased region" description="Basic residues" evidence="12">
    <location>
        <begin position="80"/>
        <end position="90"/>
    </location>
</feature>
<evidence type="ECO:0000256" key="7">
    <source>
        <dbReference type="ARBA" id="ARBA00022692"/>
    </source>
</evidence>
<keyword evidence="7" id="KW-0812">Transmembrane</keyword>
<accession>A0A8J5XTZ3</accession>
<dbReference type="InterPro" id="IPR003378">
    <property type="entry name" value="Fringe-like_glycosylTrfase"/>
</dbReference>
<comment type="caution">
    <text evidence="14">The sequence shown here is derived from an EMBL/GenBank/DDBJ whole genome shotgun (WGS) entry which is preliminary data.</text>
</comment>